<dbReference type="InterPro" id="IPR012479">
    <property type="entry name" value="SAP30BP"/>
</dbReference>
<evidence type="ECO:0008006" key="4">
    <source>
        <dbReference type="Google" id="ProtNLM"/>
    </source>
</evidence>
<accession>A0A0G4G6G9</accession>
<dbReference type="AlphaFoldDB" id="A0A0G4G6G9"/>
<dbReference type="GO" id="GO:0006355">
    <property type="term" value="P:regulation of DNA-templated transcription"/>
    <property type="evidence" value="ECO:0007669"/>
    <property type="project" value="InterPro"/>
</dbReference>
<evidence type="ECO:0000313" key="2">
    <source>
        <dbReference type="EMBL" id="CEM23941.1"/>
    </source>
</evidence>
<feature type="compositionally biased region" description="Basic and acidic residues" evidence="1">
    <location>
        <begin position="47"/>
        <end position="58"/>
    </location>
</feature>
<sequence>MPKKNLVGYDIDSEDEEEHEQADEPRDAVQQPDAQPDGVAAADVIADDAKGGSDRSASREAAVSSTTSFAGVDAASPGGQGGEGEGGMDVEDALKTAANGELDELSDLPPLPAEPGVRPSDEFLDCMRNLHGYKERGITINQKMRENIQLKNPYILQGIMEKFQIEDPDVSNYPTHLYDPKTFAQPSEYFEELVKAQNELLMNPRKSPSGSPQQPNGGVPPAMPTPQGVLVMA</sequence>
<feature type="region of interest" description="Disordered" evidence="1">
    <location>
        <begin position="202"/>
        <end position="233"/>
    </location>
</feature>
<feature type="compositionally biased region" description="Polar residues" evidence="1">
    <location>
        <begin position="206"/>
        <end position="216"/>
    </location>
</feature>
<name>A0A0G4G6G9_VITBC</name>
<organism evidence="2 3">
    <name type="scientific">Vitrella brassicaformis (strain CCMP3155)</name>
    <dbReference type="NCBI Taxonomy" id="1169540"/>
    <lineage>
        <taxon>Eukaryota</taxon>
        <taxon>Sar</taxon>
        <taxon>Alveolata</taxon>
        <taxon>Colpodellida</taxon>
        <taxon>Vitrellaceae</taxon>
        <taxon>Vitrella</taxon>
    </lineage>
</organism>
<evidence type="ECO:0000256" key="1">
    <source>
        <dbReference type="SAM" id="MobiDB-lite"/>
    </source>
</evidence>
<protein>
    <recommendedName>
        <fullName evidence="4">HCNGP-like protein</fullName>
    </recommendedName>
</protein>
<evidence type="ECO:0000313" key="3">
    <source>
        <dbReference type="Proteomes" id="UP000041254"/>
    </source>
</evidence>
<dbReference type="VEuPathDB" id="CryptoDB:Vbra_21994"/>
<feature type="compositionally biased region" description="Acidic residues" evidence="1">
    <location>
        <begin position="11"/>
        <end position="21"/>
    </location>
</feature>
<dbReference type="InParanoid" id="A0A0G4G6G9"/>
<reference evidence="2 3" key="1">
    <citation type="submission" date="2014-11" db="EMBL/GenBank/DDBJ databases">
        <authorList>
            <person name="Zhu J."/>
            <person name="Qi W."/>
            <person name="Song R."/>
        </authorList>
    </citation>
    <scope>NUCLEOTIDE SEQUENCE [LARGE SCALE GENOMIC DNA]</scope>
</reference>
<dbReference type="EMBL" id="CDMY01000573">
    <property type="protein sequence ID" value="CEM23941.1"/>
    <property type="molecule type" value="Genomic_DNA"/>
</dbReference>
<dbReference type="Pfam" id="PF07818">
    <property type="entry name" value="HCNGP"/>
    <property type="match status" value="1"/>
</dbReference>
<proteinExistence type="predicted"/>
<keyword evidence="3" id="KW-1185">Reference proteome</keyword>
<gene>
    <name evidence="2" type="ORF">Vbra_21994</name>
</gene>
<dbReference type="Proteomes" id="UP000041254">
    <property type="component" value="Unassembled WGS sequence"/>
</dbReference>
<feature type="region of interest" description="Disordered" evidence="1">
    <location>
        <begin position="1"/>
        <end position="89"/>
    </location>
</feature>
<dbReference type="OrthoDB" id="366313at2759"/>